<feature type="transmembrane region" description="Helical" evidence="1">
    <location>
        <begin position="15"/>
        <end position="33"/>
    </location>
</feature>
<dbReference type="GO" id="GO:0080120">
    <property type="term" value="P:CAAX-box protein maturation"/>
    <property type="evidence" value="ECO:0007669"/>
    <property type="project" value="UniProtKB-ARBA"/>
</dbReference>
<feature type="domain" description="CAAX prenyl protease 2/Lysostaphin resistance protein A-like" evidence="2">
    <location>
        <begin position="2"/>
        <end position="51"/>
    </location>
</feature>
<evidence type="ECO:0000313" key="4">
    <source>
        <dbReference type="Proteomes" id="UP000254502"/>
    </source>
</evidence>
<dbReference type="GO" id="GO:0006508">
    <property type="term" value="P:proteolysis"/>
    <property type="evidence" value="ECO:0007669"/>
    <property type="project" value="UniProtKB-KW"/>
</dbReference>
<dbReference type="InterPro" id="IPR052710">
    <property type="entry name" value="CAAX_protease"/>
</dbReference>
<dbReference type="AlphaFoldDB" id="A0A380E398"/>
<protein>
    <submittedName>
        <fullName evidence="3">CAAX protease self-immunity family protein</fullName>
    </submittedName>
</protein>
<dbReference type="Proteomes" id="UP000254502">
    <property type="component" value="Unassembled WGS sequence"/>
</dbReference>
<evidence type="ECO:0000313" key="3">
    <source>
        <dbReference type="EMBL" id="SUK95849.1"/>
    </source>
</evidence>
<dbReference type="GO" id="GO:0004175">
    <property type="term" value="F:endopeptidase activity"/>
    <property type="evidence" value="ECO:0007669"/>
    <property type="project" value="UniProtKB-ARBA"/>
</dbReference>
<dbReference type="Pfam" id="PF02517">
    <property type="entry name" value="Rce1-like"/>
    <property type="match status" value="1"/>
</dbReference>
<sequence>MSSLVFASLHESDTWFGYLPYLYSGFDFWSILYKTKRLEVVILMHFLNNLLALLFIIWG</sequence>
<proteinExistence type="predicted"/>
<reference evidence="3 4" key="1">
    <citation type="submission" date="2018-06" db="EMBL/GenBank/DDBJ databases">
        <authorList>
            <consortium name="Pathogen Informatics"/>
            <person name="Doyle S."/>
        </authorList>
    </citation>
    <scope>NUCLEOTIDE SEQUENCE [LARGE SCALE GENOMIC DNA]</scope>
    <source>
        <strain evidence="3 4">NCTC5664</strain>
    </source>
</reference>
<feature type="transmembrane region" description="Helical" evidence="1">
    <location>
        <begin position="40"/>
        <end position="58"/>
    </location>
</feature>
<evidence type="ECO:0000256" key="1">
    <source>
        <dbReference type="SAM" id="Phobius"/>
    </source>
</evidence>
<gene>
    <name evidence="3" type="ORF">NCTC5664_03863</name>
</gene>
<keyword evidence="1" id="KW-0472">Membrane</keyword>
<name>A0A380E398_STAAU</name>
<accession>A0A380E398</accession>
<dbReference type="EMBL" id="UHAQ01000004">
    <property type="protein sequence ID" value="SUK95849.1"/>
    <property type="molecule type" value="Genomic_DNA"/>
</dbReference>
<keyword evidence="3" id="KW-0378">Hydrolase</keyword>
<keyword evidence="3" id="KW-0645">Protease</keyword>
<dbReference type="InterPro" id="IPR003675">
    <property type="entry name" value="Rce1/LyrA-like_dom"/>
</dbReference>
<dbReference type="PANTHER" id="PTHR36435:SF1">
    <property type="entry name" value="CAAX AMINO TERMINAL PROTEASE FAMILY PROTEIN"/>
    <property type="match status" value="1"/>
</dbReference>
<keyword evidence="1" id="KW-0812">Transmembrane</keyword>
<organism evidence="3 4">
    <name type="scientific">Staphylococcus aureus</name>
    <dbReference type="NCBI Taxonomy" id="1280"/>
    <lineage>
        <taxon>Bacteria</taxon>
        <taxon>Bacillati</taxon>
        <taxon>Bacillota</taxon>
        <taxon>Bacilli</taxon>
        <taxon>Bacillales</taxon>
        <taxon>Staphylococcaceae</taxon>
        <taxon>Staphylococcus</taxon>
    </lineage>
</organism>
<dbReference type="PANTHER" id="PTHR36435">
    <property type="entry name" value="SLR1288 PROTEIN"/>
    <property type="match status" value="1"/>
</dbReference>
<keyword evidence="1" id="KW-1133">Transmembrane helix</keyword>
<evidence type="ECO:0000259" key="2">
    <source>
        <dbReference type="Pfam" id="PF02517"/>
    </source>
</evidence>